<name>A0ABR3VCQ0_HUMIN</name>
<reference evidence="1 2" key="1">
    <citation type="journal article" date="2024" name="Commun. Biol.">
        <title>Comparative genomic analysis of thermophilic fungi reveals convergent evolutionary adaptations and gene losses.</title>
        <authorList>
            <person name="Steindorff A.S."/>
            <person name="Aguilar-Pontes M.V."/>
            <person name="Robinson A.J."/>
            <person name="Andreopoulos B."/>
            <person name="LaButti K."/>
            <person name="Kuo A."/>
            <person name="Mondo S."/>
            <person name="Riley R."/>
            <person name="Otillar R."/>
            <person name="Haridas S."/>
            <person name="Lipzen A."/>
            <person name="Grimwood J."/>
            <person name="Schmutz J."/>
            <person name="Clum A."/>
            <person name="Reid I.D."/>
            <person name="Moisan M.C."/>
            <person name="Butler G."/>
            <person name="Nguyen T.T.M."/>
            <person name="Dewar K."/>
            <person name="Conant G."/>
            <person name="Drula E."/>
            <person name="Henrissat B."/>
            <person name="Hansel C."/>
            <person name="Singer S."/>
            <person name="Hutchinson M.I."/>
            <person name="de Vries R.P."/>
            <person name="Natvig D.O."/>
            <person name="Powell A.J."/>
            <person name="Tsang A."/>
            <person name="Grigoriev I.V."/>
        </authorList>
    </citation>
    <scope>NUCLEOTIDE SEQUENCE [LARGE SCALE GENOMIC DNA]</scope>
    <source>
        <strain evidence="1 2">CBS 620.91</strain>
    </source>
</reference>
<accession>A0ABR3VCQ0</accession>
<dbReference type="Proteomes" id="UP001583172">
    <property type="component" value="Unassembled WGS sequence"/>
</dbReference>
<organism evidence="1 2">
    <name type="scientific">Humicola insolens</name>
    <name type="common">Soft-rot fungus</name>
    <dbReference type="NCBI Taxonomy" id="85995"/>
    <lineage>
        <taxon>Eukaryota</taxon>
        <taxon>Fungi</taxon>
        <taxon>Dikarya</taxon>
        <taxon>Ascomycota</taxon>
        <taxon>Pezizomycotina</taxon>
        <taxon>Sordariomycetes</taxon>
        <taxon>Sordariomycetidae</taxon>
        <taxon>Sordariales</taxon>
        <taxon>Chaetomiaceae</taxon>
        <taxon>Mycothermus</taxon>
    </lineage>
</organism>
<comment type="caution">
    <text evidence="1">The sequence shown here is derived from an EMBL/GenBank/DDBJ whole genome shotgun (WGS) entry which is preliminary data.</text>
</comment>
<proteinExistence type="predicted"/>
<evidence type="ECO:0000313" key="1">
    <source>
        <dbReference type="EMBL" id="KAL1839526.1"/>
    </source>
</evidence>
<evidence type="ECO:0000313" key="2">
    <source>
        <dbReference type="Proteomes" id="UP001583172"/>
    </source>
</evidence>
<sequence length="370" mass="41753">MTGLTPCILHRESDDQSGPSGHPITAQGHLPSESAQFKIHFSYSLYPEDSAGEAYYRIKGTDKTFHVQADYVLRPGWWEQRAMIDYSNLETHGVRKGSLIDIGWAEFSNNQPLQWVLTGSEKYGYWSSHNPPVAWMHAILDAMGDRKLKYIACPATQWLDFYGQLVRGSRWFDVRPCLGNGGKHMLGHYSVDRATPAGGNGLSVDEMIEQINRQVASSFMDEYPGELVILDVNNEAGFYTDRAGTPRLTEAQWRPIMNKIQDGIKKPCKGFGERRLDQIPLNEFMGDGKGCVLTVVRSIPGVERDSDKGFYLASQLPQANDYSNTDDYNHMRENQMAKLKLKRRLGPEGDPNTQDEFFVLSWTMTDASVP</sequence>
<dbReference type="InterPro" id="IPR017946">
    <property type="entry name" value="PLC-like_Pdiesterase_TIM-brl"/>
</dbReference>
<gene>
    <name evidence="1" type="ORF">VTJ49DRAFT_1428</name>
</gene>
<dbReference type="Gene3D" id="3.20.20.190">
    <property type="entry name" value="Phosphatidylinositol (PI) phosphodiesterase"/>
    <property type="match status" value="1"/>
</dbReference>
<keyword evidence="2" id="KW-1185">Reference proteome</keyword>
<dbReference type="EMBL" id="JAZGSY010000152">
    <property type="protein sequence ID" value="KAL1839526.1"/>
    <property type="molecule type" value="Genomic_DNA"/>
</dbReference>
<protein>
    <submittedName>
        <fullName evidence="1">Uncharacterized protein</fullName>
    </submittedName>
</protein>
<dbReference type="SUPFAM" id="SSF51695">
    <property type="entry name" value="PLC-like phosphodiesterases"/>
    <property type="match status" value="1"/>
</dbReference>